<proteinExistence type="predicted"/>
<sequence length="38" mass="4380">MLQRIPSQPSPHSLPSWITIFARFTTQFSFVFISLKGL</sequence>
<reference evidence="1" key="1">
    <citation type="submission" date="2018-02" db="EMBL/GenBank/DDBJ databases">
        <title>Rhizophora mucronata_Transcriptome.</title>
        <authorList>
            <person name="Meera S.P."/>
            <person name="Sreeshan A."/>
            <person name="Augustine A."/>
        </authorList>
    </citation>
    <scope>NUCLEOTIDE SEQUENCE</scope>
    <source>
        <tissue evidence="1">Leaf</tissue>
    </source>
</reference>
<protein>
    <submittedName>
        <fullName evidence="1">Uncharacterized protein</fullName>
    </submittedName>
</protein>
<dbReference type="EMBL" id="GGEC01005865">
    <property type="protein sequence ID" value="MBW86348.1"/>
    <property type="molecule type" value="Transcribed_RNA"/>
</dbReference>
<dbReference type="AlphaFoldDB" id="A0A2P2IYP4"/>
<organism evidence="1">
    <name type="scientific">Rhizophora mucronata</name>
    <name type="common">Asiatic mangrove</name>
    <dbReference type="NCBI Taxonomy" id="61149"/>
    <lineage>
        <taxon>Eukaryota</taxon>
        <taxon>Viridiplantae</taxon>
        <taxon>Streptophyta</taxon>
        <taxon>Embryophyta</taxon>
        <taxon>Tracheophyta</taxon>
        <taxon>Spermatophyta</taxon>
        <taxon>Magnoliopsida</taxon>
        <taxon>eudicotyledons</taxon>
        <taxon>Gunneridae</taxon>
        <taxon>Pentapetalae</taxon>
        <taxon>rosids</taxon>
        <taxon>fabids</taxon>
        <taxon>Malpighiales</taxon>
        <taxon>Rhizophoraceae</taxon>
        <taxon>Rhizophora</taxon>
    </lineage>
</organism>
<name>A0A2P2IYP4_RHIMU</name>
<accession>A0A2P2IYP4</accession>
<evidence type="ECO:0000313" key="1">
    <source>
        <dbReference type="EMBL" id="MBW86348.1"/>
    </source>
</evidence>